<accession>A0ABX1P787</accession>
<dbReference type="EMBL" id="QMEB01000046">
    <property type="protein sequence ID" value="NMG19475.1"/>
    <property type="molecule type" value="Genomic_DNA"/>
</dbReference>
<dbReference type="PANTHER" id="PTHR31901:SF9">
    <property type="entry name" value="GH3 DOMAIN-CONTAINING PROTEIN"/>
    <property type="match status" value="1"/>
</dbReference>
<protein>
    <recommendedName>
        <fullName evidence="3">GH3 auxin-responsive promoter</fullName>
    </recommendedName>
</protein>
<comment type="caution">
    <text evidence="1">The sequence shown here is derived from an EMBL/GenBank/DDBJ whole genome shotgun (WGS) entry which is preliminary data.</text>
</comment>
<evidence type="ECO:0000313" key="1">
    <source>
        <dbReference type="EMBL" id="NMG19475.1"/>
    </source>
</evidence>
<name>A0ABX1P787_9CYAN</name>
<dbReference type="InterPro" id="IPR004993">
    <property type="entry name" value="GH3"/>
</dbReference>
<proteinExistence type="predicted"/>
<keyword evidence="2" id="KW-1185">Reference proteome</keyword>
<dbReference type="Proteomes" id="UP000718564">
    <property type="component" value="Unassembled WGS sequence"/>
</dbReference>
<sequence length="307" mass="34870">MYEQIKSEMETWFKEYNNIFISQENFLFSLLNKLKDTAVGKERGYADIKTIEQFQAQTPIQHYSDLKPYIERIVAGETNVLYPEPPTHWIQTSGTTGSPKLFPYNTEFEKTFLTSGNAILDCFIYRVGSKALKILEGETLLIHASGNCGTVGTGATKKTLAFVSGWIAKHSSPENPFAPPIGIQSIEDWEERMLQTGVYYVQRNLTRVGGVTSYALMFLQEIENAFGGKLFSVLAENNPERAAELQQFYREDGKLKISRIWPNLLCLQLAGVDPYKYRSWIDENLPNSLIFQSYVGSEGVYGFQTDR</sequence>
<gene>
    <name evidence="1" type="ORF">DP116_08380</name>
</gene>
<dbReference type="RefSeq" id="WP_169154746.1">
    <property type="nucleotide sequence ID" value="NZ_CAWPJE010000438.1"/>
</dbReference>
<evidence type="ECO:0000313" key="2">
    <source>
        <dbReference type="Proteomes" id="UP000718564"/>
    </source>
</evidence>
<dbReference type="Pfam" id="PF03321">
    <property type="entry name" value="GH3"/>
    <property type="match status" value="1"/>
</dbReference>
<evidence type="ECO:0008006" key="3">
    <source>
        <dbReference type="Google" id="ProtNLM"/>
    </source>
</evidence>
<reference evidence="1 2" key="1">
    <citation type="submission" date="2018-06" db="EMBL/GenBank/DDBJ databases">
        <title>Comparative genomics of Brasilonema spp. strains.</title>
        <authorList>
            <person name="Alvarenga D.O."/>
            <person name="Fiore M.F."/>
            <person name="Varani A.M."/>
        </authorList>
    </citation>
    <scope>NUCLEOTIDE SEQUENCE [LARGE SCALE GENOMIC DNA]</scope>
    <source>
        <strain evidence="1 2">SPC951</strain>
    </source>
</reference>
<dbReference type="PANTHER" id="PTHR31901">
    <property type="entry name" value="GH3 DOMAIN-CONTAINING PROTEIN"/>
    <property type="match status" value="1"/>
</dbReference>
<organism evidence="1 2">
    <name type="scientific">Brasilonema bromeliae SPC951</name>
    <dbReference type="NCBI Taxonomy" id="385972"/>
    <lineage>
        <taxon>Bacteria</taxon>
        <taxon>Bacillati</taxon>
        <taxon>Cyanobacteriota</taxon>
        <taxon>Cyanophyceae</taxon>
        <taxon>Nostocales</taxon>
        <taxon>Scytonemataceae</taxon>
        <taxon>Brasilonema</taxon>
        <taxon>Bromeliae group (in: Brasilonema)</taxon>
    </lineage>
</organism>